<dbReference type="InterPro" id="IPR012337">
    <property type="entry name" value="RNaseH-like_sf"/>
</dbReference>
<dbReference type="Gene3D" id="1.10.10.10">
    <property type="entry name" value="Winged helix-like DNA-binding domain superfamily/Winged helix DNA-binding domain"/>
    <property type="match status" value="1"/>
</dbReference>
<dbReference type="InterPro" id="IPR051917">
    <property type="entry name" value="Transposase-Integrase"/>
</dbReference>
<keyword evidence="5" id="KW-1185">Reference proteome</keyword>
<dbReference type="EMBL" id="CP066023">
    <property type="protein sequence ID" value="QQB83566.1"/>
    <property type="molecule type" value="Genomic_DNA"/>
</dbReference>
<dbReference type="PANTHER" id="PTHR10948:SF23">
    <property type="entry name" value="TRANSPOSASE INSI FOR INSERTION SEQUENCE ELEMENT IS30A-RELATED"/>
    <property type="match status" value="1"/>
</dbReference>
<dbReference type="Proteomes" id="UP000595198">
    <property type="component" value="Chromosome"/>
</dbReference>
<dbReference type="Pfam" id="PF00665">
    <property type="entry name" value="rve"/>
    <property type="match status" value="1"/>
</dbReference>
<feature type="domain" description="Integrase catalytic" evidence="3">
    <location>
        <begin position="295"/>
        <end position="452"/>
    </location>
</feature>
<dbReference type="NCBIfam" id="NF033563">
    <property type="entry name" value="transpos_IS30"/>
    <property type="match status" value="1"/>
</dbReference>
<name>A0A7T4G7D0_CORAY</name>
<evidence type="ECO:0000313" key="5">
    <source>
        <dbReference type="Proteomes" id="UP000595198"/>
    </source>
</evidence>
<dbReference type="PROSITE" id="PS50994">
    <property type="entry name" value="INTEGRASE"/>
    <property type="match status" value="1"/>
</dbReference>
<accession>A0A7T4G7D0</accession>
<proteinExistence type="predicted"/>
<dbReference type="InterPro" id="IPR036397">
    <property type="entry name" value="RNaseH_sf"/>
</dbReference>
<dbReference type="Pfam" id="PF13936">
    <property type="entry name" value="HTH_38"/>
    <property type="match status" value="1"/>
</dbReference>
<protein>
    <submittedName>
        <fullName evidence="4">IS30 family transposase</fullName>
    </submittedName>
</protein>
<dbReference type="InterPro" id="IPR001584">
    <property type="entry name" value="Integrase_cat-core"/>
</dbReference>
<dbReference type="InterPro" id="IPR025246">
    <property type="entry name" value="IS30-like_HTH"/>
</dbReference>
<dbReference type="RefSeq" id="WP_198493791.1">
    <property type="nucleotide sequence ID" value="NZ_CP066023.1"/>
</dbReference>
<evidence type="ECO:0000259" key="3">
    <source>
        <dbReference type="PROSITE" id="PS50994"/>
    </source>
</evidence>
<organism evidence="4 5">
    <name type="scientific">Corynebacterium amycolatum</name>
    <dbReference type="NCBI Taxonomy" id="43765"/>
    <lineage>
        <taxon>Bacteria</taxon>
        <taxon>Bacillati</taxon>
        <taxon>Actinomycetota</taxon>
        <taxon>Actinomycetes</taxon>
        <taxon>Mycobacteriales</taxon>
        <taxon>Corynebacteriaceae</taxon>
        <taxon>Corynebacterium</taxon>
    </lineage>
</organism>
<feature type="signal peptide" evidence="2">
    <location>
        <begin position="1"/>
        <end position="26"/>
    </location>
</feature>
<dbReference type="PANTHER" id="PTHR10948">
    <property type="entry name" value="TRANSPOSASE"/>
    <property type="match status" value="1"/>
</dbReference>
<reference evidence="4 5" key="1">
    <citation type="submission" date="2020-12" db="EMBL/GenBank/DDBJ databases">
        <title>FDA dAtabase for Regulatory Grade micrObial Sequences (FDA-ARGOS): Supporting development and validation of Infectious Disease Dx tests.</title>
        <authorList>
            <person name="Sproer C."/>
            <person name="Gronow S."/>
            <person name="Severitt S."/>
            <person name="Schroder I."/>
            <person name="Tallon L."/>
            <person name="Sadzewicz L."/>
            <person name="Zhao X."/>
            <person name="Boylan J."/>
            <person name="Ott S."/>
            <person name="Bowen H."/>
            <person name="Vavikolanu K."/>
            <person name="Mehta A."/>
            <person name="Aluvathingal J."/>
            <person name="Nadendla S."/>
            <person name="Lowell S."/>
            <person name="Myers T."/>
            <person name="Yan Y."/>
            <person name="Sichtig H."/>
        </authorList>
    </citation>
    <scope>NUCLEOTIDE SEQUENCE [LARGE SCALE GENOMIC DNA]</scope>
    <source>
        <strain evidence="4 5">FDAARGOS_991</strain>
    </source>
</reference>
<dbReference type="Gene3D" id="3.30.420.10">
    <property type="entry name" value="Ribonuclease H-like superfamily/Ribonuclease H"/>
    <property type="match status" value="1"/>
</dbReference>
<evidence type="ECO:0000256" key="1">
    <source>
        <dbReference type="ARBA" id="ARBA00023172"/>
    </source>
</evidence>
<feature type="chain" id="PRO_5046845738" evidence="2">
    <location>
        <begin position="27"/>
        <end position="458"/>
    </location>
</feature>
<keyword evidence="1" id="KW-0233">DNA recombination</keyword>
<gene>
    <name evidence="4" type="ORF">I6H48_05040</name>
</gene>
<dbReference type="InterPro" id="IPR036388">
    <property type="entry name" value="WH-like_DNA-bd_sf"/>
</dbReference>
<evidence type="ECO:0000256" key="2">
    <source>
        <dbReference type="SAM" id="SignalP"/>
    </source>
</evidence>
<dbReference type="InterPro" id="IPR053392">
    <property type="entry name" value="Transposase_IS30-like"/>
</dbReference>
<evidence type="ECO:0000313" key="4">
    <source>
        <dbReference type="EMBL" id="QQB83566.1"/>
    </source>
</evidence>
<keyword evidence="2" id="KW-0732">Signal</keyword>
<dbReference type="SUPFAM" id="SSF53098">
    <property type="entry name" value="Ribonuclease H-like"/>
    <property type="match status" value="1"/>
</dbReference>
<sequence>MKQTRRTKYSAIKLIALQHIANGASASAVGRDLGIPSPTVRRWARQAGIAIQHQSHCPKLSMMDKHRVIYKMLMAGTYSVAQIAAQAGVCTSTVYNRRARLTTMNTRSRITPGDVSRVGTGRRLGLAERLVIAEHLRAGHSHRRIAQIVCRSQSTVSREIARNSVDGIYDAYHADQASRGRLARPKLRKLDDNRFLRAQVVDLLNRGASPRQASDRLAALWGDNTSMTISHESIYQALYVQGVGSLRKELVFEKSCRTTRPGRKPRSLLAGVPKPRGKRWTHDANISLRPAEANDRAVPGHWEGDLIIGADGTSALATLVERRSRFVLLGRLGTDHTATSVNEVMVRMIRRLKESMDTTISTLTWDQGVEFAKHTEFSVAENIQVFFADPHSPWQRGSNERMNRDIRFYFPKGTNFTDVTDQEVAQAEALLNNRPRVVLDGLTPREVISGVIHDAMTA</sequence>